<evidence type="ECO:0000256" key="4">
    <source>
        <dbReference type="ARBA" id="ARBA00058938"/>
    </source>
</evidence>
<keyword evidence="3" id="KW-0804">Transcription</keyword>
<evidence type="ECO:0000256" key="3">
    <source>
        <dbReference type="ARBA" id="ARBA00023163"/>
    </source>
</evidence>
<dbReference type="AlphaFoldDB" id="A0A3M8H5P0"/>
<dbReference type="InterPro" id="IPR036388">
    <property type="entry name" value="WH-like_DNA-bd_sf"/>
</dbReference>
<organism evidence="8 9">
    <name type="scientific">Lysinibacillus halotolerans</name>
    <dbReference type="NCBI Taxonomy" id="1368476"/>
    <lineage>
        <taxon>Bacteria</taxon>
        <taxon>Bacillati</taxon>
        <taxon>Bacillota</taxon>
        <taxon>Bacilli</taxon>
        <taxon>Bacillales</taxon>
        <taxon>Bacillaceae</taxon>
        <taxon>Lysinibacillus</taxon>
    </lineage>
</organism>
<accession>A0A3M8H5P0</accession>
<dbReference type="EMBL" id="RHLQ01000050">
    <property type="protein sequence ID" value="RNC97400.1"/>
    <property type="molecule type" value="Genomic_DNA"/>
</dbReference>
<name>A0A3M8H5P0_9BACI</name>
<dbReference type="OrthoDB" id="9778379at2"/>
<comment type="function">
    <text evidence="4">May be an activator protein for the gylABX operon.</text>
</comment>
<dbReference type="GO" id="GO:0003700">
    <property type="term" value="F:DNA-binding transcription factor activity"/>
    <property type="evidence" value="ECO:0007669"/>
    <property type="project" value="TreeGrafter"/>
</dbReference>
<feature type="domain" description="IclR-ED" evidence="7">
    <location>
        <begin position="74"/>
        <end position="256"/>
    </location>
</feature>
<dbReference type="Proteomes" id="UP000279909">
    <property type="component" value="Unassembled WGS sequence"/>
</dbReference>
<feature type="domain" description="HTH iclR-type" evidence="6">
    <location>
        <begin position="11"/>
        <end position="73"/>
    </location>
</feature>
<evidence type="ECO:0000256" key="1">
    <source>
        <dbReference type="ARBA" id="ARBA00023015"/>
    </source>
</evidence>
<dbReference type="SMART" id="SM00346">
    <property type="entry name" value="HTH_ICLR"/>
    <property type="match status" value="1"/>
</dbReference>
<dbReference type="FunFam" id="1.10.10.10:FF:000056">
    <property type="entry name" value="IclR family transcriptional regulator"/>
    <property type="match status" value="1"/>
</dbReference>
<keyword evidence="2" id="KW-0238">DNA-binding</keyword>
<reference evidence="8 9" key="1">
    <citation type="journal article" date="2014" name="Int. J. Syst. Evol. Microbiol.">
        <title>Lysinibacillus halotolerans sp. nov., isolated from saline-alkaline soil.</title>
        <authorList>
            <person name="Kong D."/>
            <person name="Wang Y."/>
            <person name="Zhao B."/>
            <person name="Li Y."/>
            <person name="Song J."/>
            <person name="Zhai Y."/>
            <person name="Zhang C."/>
            <person name="Wang H."/>
            <person name="Chen X."/>
            <person name="Zhao B."/>
            <person name="Ruan Z."/>
        </authorList>
    </citation>
    <scope>NUCLEOTIDE SEQUENCE [LARGE SCALE GENOMIC DNA]</scope>
    <source>
        <strain evidence="8 9">MCCC 1A12703</strain>
    </source>
</reference>
<dbReference type="PROSITE" id="PS51078">
    <property type="entry name" value="ICLR_ED"/>
    <property type="match status" value="1"/>
</dbReference>
<dbReference type="InterPro" id="IPR029016">
    <property type="entry name" value="GAF-like_dom_sf"/>
</dbReference>
<dbReference type="GO" id="GO:0045892">
    <property type="term" value="P:negative regulation of DNA-templated transcription"/>
    <property type="evidence" value="ECO:0007669"/>
    <property type="project" value="TreeGrafter"/>
</dbReference>
<dbReference type="PANTHER" id="PTHR30136:SF35">
    <property type="entry name" value="HTH-TYPE TRANSCRIPTIONAL REGULATOR RV1719"/>
    <property type="match status" value="1"/>
</dbReference>
<evidence type="ECO:0000259" key="7">
    <source>
        <dbReference type="PROSITE" id="PS51078"/>
    </source>
</evidence>
<protein>
    <recommendedName>
        <fullName evidence="5">Glycerol operon regulatory protein</fullName>
    </recommendedName>
</protein>
<evidence type="ECO:0000256" key="2">
    <source>
        <dbReference type="ARBA" id="ARBA00023125"/>
    </source>
</evidence>
<gene>
    <name evidence="8" type="ORF">EC501_15470</name>
</gene>
<dbReference type="PROSITE" id="PS51077">
    <property type="entry name" value="HTH_ICLR"/>
    <property type="match status" value="1"/>
</dbReference>
<evidence type="ECO:0000256" key="5">
    <source>
        <dbReference type="ARBA" id="ARBA00070406"/>
    </source>
</evidence>
<dbReference type="GO" id="GO:0003677">
    <property type="term" value="F:DNA binding"/>
    <property type="evidence" value="ECO:0007669"/>
    <property type="project" value="UniProtKB-KW"/>
</dbReference>
<dbReference type="SUPFAM" id="SSF46785">
    <property type="entry name" value="Winged helix' DNA-binding domain"/>
    <property type="match status" value="1"/>
</dbReference>
<comment type="caution">
    <text evidence="8">The sequence shown here is derived from an EMBL/GenBank/DDBJ whole genome shotgun (WGS) entry which is preliminary data.</text>
</comment>
<dbReference type="SUPFAM" id="SSF55781">
    <property type="entry name" value="GAF domain-like"/>
    <property type="match status" value="1"/>
</dbReference>
<dbReference type="InterPro" id="IPR050707">
    <property type="entry name" value="HTH_MetabolicPath_Reg"/>
</dbReference>
<evidence type="ECO:0000313" key="8">
    <source>
        <dbReference type="EMBL" id="RNC97400.1"/>
    </source>
</evidence>
<dbReference type="Pfam" id="PF01614">
    <property type="entry name" value="IclR_C"/>
    <property type="match status" value="1"/>
</dbReference>
<keyword evidence="1" id="KW-0805">Transcription regulation</keyword>
<dbReference type="PANTHER" id="PTHR30136">
    <property type="entry name" value="HELIX-TURN-HELIX TRANSCRIPTIONAL REGULATOR, ICLR FAMILY"/>
    <property type="match status" value="1"/>
</dbReference>
<evidence type="ECO:0000259" key="6">
    <source>
        <dbReference type="PROSITE" id="PS51077"/>
    </source>
</evidence>
<dbReference type="Pfam" id="PF09339">
    <property type="entry name" value="HTH_IclR"/>
    <property type="match status" value="1"/>
</dbReference>
<dbReference type="Gene3D" id="3.30.450.40">
    <property type="match status" value="1"/>
</dbReference>
<evidence type="ECO:0000313" key="9">
    <source>
        <dbReference type="Proteomes" id="UP000279909"/>
    </source>
</evidence>
<proteinExistence type="predicted"/>
<dbReference type="InterPro" id="IPR005471">
    <property type="entry name" value="Tscrpt_reg_IclR_N"/>
</dbReference>
<dbReference type="InterPro" id="IPR036390">
    <property type="entry name" value="WH_DNA-bd_sf"/>
</dbReference>
<keyword evidence="9" id="KW-1185">Reference proteome</keyword>
<sequence>MVNMGNDSSMLSSVKNTLLILKSFNVNNPTMRVSDLAKSLGLAKSTVSRIMKTLASEGFVVKDPKTKEYRLGLTILTLGGLVSNDFEFNQETIPVLNEVVEKTKETAHLAILDGLDTIYIKKKECNHPVRILTHIGRRNPAYCTSSGKVLLAFHSENLVEEIIDNGLYPFTKNTITNPDILRSEIKKIKEQGYAVSTEELTEGTRSVAAPIRDHTGKVIYAINVVGPIQRMHDYKIPSIARILMQAANETSVRLGYNARLFKS</sequence>
<dbReference type="InterPro" id="IPR014757">
    <property type="entry name" value="Tscrpt_reg_IclR_C"/>
</dbReference>
<dbReference type="RefSeq" id="WP_122973269.1">
    <property type="nucleotide sequence ID" value="NZ_RHLQ01000050.1"/>
</dbReference>
<dbReference type="Gene3D" id="1.10.10.10">
    <property type="entry name" value="Winged helix-like DNA-binding domain superfamily/Winged helix DNA-binding domain"/>
    <property type="match status" value="1"/>
</dbReference>